<dbReference type="OrthoDB" id="8881719at2759"/>
<dbReference type="Proteomes" id="UP000194236">
    <property type="component" value="Unassembled WGS sequence"/>
</dbReference>
<dbReference type="AlphaFoldDB" id="A0A1Y3BGU0"/>
<proteinExistence type="predicted"/>
<keyword evidence="2" id="KW-1185">Reference proteome</keyword>
<dbReference type="EMBL" id="MUJZ01019774">
    <property type="protein sequence ID" value="OTF80140.1"/>
    <property type="molecule type" value="Genomic_DNA"/>
</dbReference>
<evidence type="ECO:0000313" key="1">
    <source>
        <dbReference type="EMBL" id="OTF80140.1"/>
    </source>
</evidence>
<gene>
    <name evidence="1" type="ORF">BLA29_001958</name>
</gene>
<accession>A0A1Y3BGU0</accession>
<organism evidence="1 2">
    <name type="scientific">Euroglyphus maynei</name>
    <name type="common">Mayne's house dust mite</name>
    <dbReference type="NCBI Taxonomy" id="6958"/>
    <lineage>
        <taxon>Eukaryota</taxon>
        <taxon>Metazoa</taxon>
        <taxon>Ecdysozoa</taxon>
        <taxon>Arthropoda</taxon>
        <taxon>Chelicerata</taxon>
        <taxon>Arachnida</taxon>
        <taxon>Acari</taxon>
        <taxon>Acariformes</taxon>
        <taxon>Sarcoptiformes</taxon>
        <taxon>Astigmata</taxon>
        <taxon>Psoroptidia</taxon>
        <taxon>Analgoidea</taxon>
        <taxon>Pyroglyphidae</taxon>
        <taxon>Pyroglyphinae</taxon>
        <taxon>Euroglyphus</taxon>
    </lineage>
</organism>
<evidence type="ECO:0000313" key="2">
    <source>
        <dbReference type="Proteomes" id="UP000194236"/>
    </source>
</evidence>
<sequence>MTFIRLINMKSITNEHDDGNKFVIDGNLIGDNSTLYTNEIQSQMASINNNNDDQLQLQFRATETNPFGDVRIKSDGLNPNSLHLSAITGNLEFKINNRLVIKSEKPRRSLQIENDCLIIEDSSTSMAYIQQQPGGLRLSQIMTDSIVGCSVCVRMGNYLRLKNPYHVKLITMFVVVTTNESN</sequence>
<protein>
    <submittedName>
        <fullName evidence="1">Uncharacterized protein</fullName>
    </submittedName>
</protein>
<comment type="caution">
    <text evidence="1">The sequence shown here is derived from an EMBL/GenBank/DDBJ whole genome shotgun (WGS) entry which is preliminary data.</text>
</comment>
<reference evidence="1 2" key="1">
    <citation type="submission" date="2017-03" db="EMBL/GenBank/DDBJ databases">
        <title>Genome Survey of Euroglyphus maynei.</title>
        <authorList>
            <person name="Arlian L.G."/>
            <person name="Morgan M.S."/>
            <person name="Rider S.D."/>
        </authorList>
    </citation>
    <scope>NUCLEOTIDE SEQUENCE [LARGE SCALE GENOMIC DNA]</scope>
    <source>
        <strain evidence="1">Arlian Lab</strain>
        <tissue evidence="1">Whole body</tissue>
    </source>
</reference>
<name>A0A1Y3BGU0_EURMA</name>